<dbReference type="GO" id="GO:0000922">
    <property type="term" value="C:spindle pole"/>
    <property type="evidence" value="ECO:0007669"/>
    <property type="project" value="TreeGrafter"/>
</dbReference>
<evidence type="ECO:0000256" key="7">
    <source>
        <dbReference type="ARBA" id="ARBA00022794"/>
    </source>
</evidence>
<proteinExistence type="inferred from homology"/>
<dbReference type="AlphaFoldDB" id="A0A0R3UE97"/>
<dbReference type="OrthoDB" id="2163581at2759"/>
<dbReference type="GO" id="GO:0034454">
    <property type="term" value="P:microtubule anchoring at centrosome"/>
    <property type="evidence" value="ECO:0007669"/>
    <property type="project" value="TreeGrafter"/>
</dbReference>
<evidence type="ECO:0000256" key="3">
    <source>
        <dbReference type="ARBA" id="ARBA00004186"/>
    </source>
</evidence>
<gene>
    <name evidence="11" type="ORF">MCOS_LOCUS5297</name>
</gene>
<comment type="subcellular location">
    <subcellularLocation>
        <location evidence="2">Cytoplasm</location>
        <location evidence="2">Cytoskeleton</location>
        <location evidence="2">Cilium basal body</location>
    </subcellularLocation>
    <subcellularLocation>
        <location evidence="1">Cytoplasm</location>
        <location evidence="1">Cytoskeleton</location>
        <location evidence="1">Microtubule organizing center</location>
        <location evidence="1">Centrosome</location>
        <location evidence="1">Centriole</location>
    </subcellularLocation>
    <subcellularLocation>
        <location evidence="3">Cytoplasm</location>
        <location evidence="3">Cytoskeleton</location>
        <location evidence="3">Spindle</location>
    </subcellularLocation>
</comment>
<evidence type="ECO:0000313" key="12">
    <source>
        <dbReference type="Proteomes" id="UP000267029"/>
    </source>
</evidence>
<evidence type="ECO:0000313" key="13">
    <source>
        <dbReference type="WBParaSite" id="MCU_000265-RA"/>
    </source>
</evidence>
<evidence type="ECO:0000256" key="6">
    <source>
        <dbReference type="ARBA" id="ARBA00022490"/>
    </source>
</evidence>
<protein>
    <recommendedName>
        <fullName evidence="5">Centrosomal protein of 19 kDa</fullName>
    </recommendedName>
</protein>
<evidence type="ECO:0000256" key="8">
    <source>
        <dbReference type="ARBA" id="ARBA00023069"/>
    </source>
</evidence>
<organism evidence="11 12">
    <name type="scientific">Mesocestoides corti</name>
    <name type="common">Flatworm</name>
    <dbReference type="NCBI Taxonomy" id="53468"/>
    <lineage>
        <taxon>Eukaryota</taxon>
        <taxon>Metazoa</taxon>
        <taxon>Spiralia</taxon>
        <taxon>Lophotrochozoa</taxon>
        <taxon>Platyhelminthes</taxon>
        <taxon>Cestoda</taxon>
        <taxon>Eucestoda</taxon>
        <taxon>Cyclophyllidea</taxon>
        <taxon>Mesocestoididae</taxon>
        <taxon>Mesocestoides</taxon>
    </lineage>
</organism>
<dbReference type="PANTHER" id="PTHR31539:SF1">
    <property type="entry name" value="CENTROSOMAL PROTEIN OF 19 KDA"/>
    <property type="match status" value="1"/>
</dbReference>
<keyword evidence="6" id="KW-0963">Cytoplasm</keyword>
<evidence type="ECO:0000256" key="5">
    <source>
        <dbReference type="ARBA" id="ARBA00022015"/>
    </source>
</evidence>
<reference evidence="13" key="2">
    <citation type="submission" date="2019-11" db="UniProtKB">
        <authorList>
            <consortium name="WormBaseParasite"/>
        </authorList>
    </citation>
    <scope>IDENTIFICATION</scope>
</reference>
<dbReference type="GO" id="GO:0005813">
    <property type="term" value="C:centrosome"/>
    <property type="evidence" value="ECO:0007669"/>
    <property type="project" value="TreeGrafter"/>
</dbReference>
<dbReference type="GO" id="GO:0036064">
    <property type="term" value="C:ciliary basal body"/>
    <property type="evidence" value="ECO:0007669"/>
    <property type="project" value="TreeGrafter"/>
</dbReference>
<dbReference type="PANTHER" id="PTHR31539">
    <property type="entry name" value="CENTROSOMAL PROTEIN OF 19K CEP19"/>
    <property type="match status" value="1"/>
</dbReference>
<reference evidence="11 12" key="1">
    <citation type="submission" date="2018-10" db="EMBL/GenBank/DDBJ databases">
        <authorList>
            <consortium name="Pathogen Informatics"/>
        </authorList>
    </citation>
    <scope>NUCLEOTIDE SEQUENCE [LARGE SCALE GENOMIC DNA]</scope>
</reference>
<keyword evidence="12" id="KW-1185">Reference proteome</keyword>
<dbReference type="GO" id="GO:0005814">
    <property type="term" value="C:centriole"/>
    <property type="evidence" value="ECO:0007669"/>
    <property type="project" value="UniProtKB-SubCell"/>
</dbReference>
<dbReference type="GO" id="GO:0097712">
    <property type="term" value="P:vesicle targeting, trans-Golgi to periciliary membrane compartment"/>
    <property type="evidence" value="ECO:0007669"/>
    <property type="project" value="TreeGrafter"/>
</dbReference>
<evidence type="ECO:0000256" key="4">
    <source>
        <dbReference type="ARBA" id="ARBA00009371"/>
    </source>
</evidence>
<dbReference type="WBParaSite" id="MCU_000265-RA">
    <property type="protein sequence ID" value="MCU_000265-RA"/>
    <property type="gene ID" value="MCU_000265"/>
</dbReference>
<dbReference type="InterPro" id="IPR029412">
    <property type="entry name" value="CEP19"/>
</dbReference>
<keyword evidence="7" id="KW-0970">Cilium biogenesis/degradation</keyword>
<accession>A0A0R3UE97</accession>
<dbReference type="STRING" id="53468.A0A0R3UE97"/>
<keyword evidence="9" id="KW-0206">Cytoskeleton</keyword>
<evidence type="ECO:0000256" key="10">
    <source>
        <dbReference type="ARBA" id="ARBA00023273"/>
    </source>
</evidence>
<dbReference type="Proteomes" id="UP000267029">
    <property type="component" value="Unassembled WGS sequence"/>
</dbReference>
<evidence type="ECO:0000256" key="1">
    <source>
        <dbReference type="ARBA" id="ARBA00004114"/>
    </source>
</evidence>
<keyword evidence="10" id="KW-0966">Cell projection</keyword>
<dbReference type="EMBL" id="UXSR01005189">
    <property type="protein sequence ID" value="VDD79294.1"/>
    <property type="molecule type" value="Genomic_DNA"/>
</dbReference>
<sequence length="174" mass="20393">MFGSSSKIISSRRAVSCGIRGFPPQLLIKYLEDGKKKLRVIHLRNIDKIESAWDCVNELYKKPEHFELLSQLPRPQAMRLIFILKDLRRGISLQQSLRANEALDRISPNEDLNKVADEIVERKKLMMNELFESNRIRPGDPDFQYDISIDFPEQANSNDWDSDLSDFWPRHCYI</sequence>
<evidence type="ECO:0000256" key="2">
    <source>
        <dbReference type="ARBA" id="ARBA00004120"/>
    </source>
</evidence>
<name>A0A0R3UE97_MESCO</name>
<comment type="similarity">
    <text evidence="4">Belongs to the CEP19 family.</text>
</comment>
<evidence type="ECO:0000313" key="11">
    <source>
        <dbReference type="EMBL" id="VDD79294.1"/>
    </source>
</evidence>
<evidence type="ECO:0000256" key="9">
    <source>
        <dbReference type="ARBA" id="ARBA00023212"/>
    </source>
</evidence>
<keyword evidence="8" id="KW-0969">Cilium</keyword>
<dbReference type="Pfam" id="PF14933">
    <property type="entry name" value="CEP19"/>
    <property type="match status" value="1"/>
</dbReference>